<feature type="domain" description="Histidine kinase" evidence="8">
    <location>
        <begin position="363"/>
        <end position="580"/>
    </location>
</feature>
<dbReference type="SMART" id="SM00387">
    <property type="entry name" value="HATPase_c"/>
    <property type="match status" value="1"/>
</dbReference>
<feature type="transmembrane region" description="Helical" evidence="7">
    <location>
        <begin position="17"/>
        <end position="38"/>
    </location>
</feature>
<reference evidence="9 10" key="1">
    <citation type="journal article" date="2020" name="Microorganisms">
        <title>Osmotic Adaptation and Compatible Solute Biosynthesis of Phototrophic Bacteria as Revealed from Genome Analyses.</title>
        <authorList>
            <person name="Imhoff J.F."/>
            <person name="Rahn T."/>
            <person name="Kunzel S."/>
            <person name="Keller A."/>
            <person name="Neulinger S.C."/>
        </authorList>
    </citation>
    <scope>NUCLEOTIDE SEQUENCE [LARGE SCALE GENOMIC DNA]</scope>
    <source>
        <strain evidence="9 10">DSM 9895</strain>
    </source>
</reference>
<accession>A0ABS1D7P5</accession>
<dbReference type="PRINTS" id="PR00344">
    <property type="entry name" value="BCTRLSENSOR"/>
</dbReference>
<evidence type="ECO:0000256" key="1">
    <source>
        <dbReference type="ARBA" id="ARBA00000085"/>
    </source>
</evidence>
<proteinExistence type="predicted"/>
<keyword evidence="6" id="KW-0175">Coiled coil</keyword>
<evidence type="ECO:0000256" key="4">
    <source>
        <dbReference type="ARBA" id="ARBA00022679"/>
    </source>
</evidence>
<dbReference type="SMART" id="SM00388">
    <property type="entry name" value="HisKA"/>
    <property type="match status" value="1"/>
</dbReference>
<keyword evidence="5" id="KW-0418">Kinase</keyword>
<evidence type="ECO:0000256" key="6">
    <source>
        <dbReference type="SAM" id="Coils"/>
    </source>
</evidence>
<protein>
    <recommendedName>
        <fullName evidence="2">histidine kinase</fullName>
        <ecNumber evidence="2">2.7.13.3</ecNumber>
    </recommendedName>
</protein>
<dbReference type="Pfam" id="PF00512">
    <property type="entry name" value="HisKA"/>
    <property type="match status" value="1"/>
</dbReference>
<sequence length="593" mass="64175">MLADPHLPLARQAASRAIIMAASVLALVLIAGLALVSWHTYQQVEADLSQELQTEADRVATHADRTLEAAELAMEMLATRFSTMPWDALHASFEVGRTLNATADRLPQISHLWLIDQNALLQRVSGTPAAPRIDLFDRPYWRVHGIGQLGHAYISRRLQDRLEAREINVLSLPFTAGEHEFRGVIAAALTPRYYEPLITPAMDCAGCEIAIVRADGTVLVATDGVAIPDTPAPELTFEIDRIAAAVTPDPILATLPDTRSNEVLSAKAGSSRYDYAVVTMAPRDLILERSFSLLGLALLLGLTALALIATGAWLLSRTAARQEQDAEALRSTAERLASAKADAELKQQAVAEASRAKSDFLAMMSHELRTPLNAILGFSEVIASRAFGPNASERYADYARDIHASGEHLLSLINDILDLSKIEAGRVDLRPEPLDIEALLASTVKLVRQRGDCGRVPIRISAEIETVLLDRRAIKQVALNLLSNAAKFTDRGEIVVRATHEANHFVLSVADTGPGMDAEQVRRAREPFCQVDMSLSRRHEGTGLGLPIVERLVSLLGGSVEIDSAPGRGTTVRVRLPAPVVCTAPTPAVQQVA</sequence>
<keyword evidence="7" id="KW-0472">Membrane</keyword>
<dbReference type="InterPro" id="IPR005467">
    <property type="entry name" value="His_kinase_dom"/>
</dbReference>
<dbReference type="InterPro" id="IPR003594">
    <property type="entry name" value="HATPase_dom"/>
</dbReference>
<keyword evidence="7" id="KW-1133">Transmembrane helix</keyword>
<evidence type="ECO:0000256" key="5">
    <source>
        <dbReference type="ARBA" id="ARBA00022777"/>
    </source>
</evidence>
<dbReference type="InterPro" id="IPR004358">
    <property type="entry name" value="Sig_transdc_His_kin-like_C"/>
</dbReference>
<organism evidence="9 10">
    <name type="scientific">Rhodovibrio sodomensis</name>
    <dbReference type="NCBI Taxonomy" id="1088"/>
    <lineage>
        <taxon>Bacteria</taxon>
        <taxon>Pseudomonadati</taxon>
        <taxon>Pseudomonadota</taxon>
        <taxon>Alphaproteobacteria</taxon>
        <taxon>Rhodospirillales</taxon>
        <taxon>Rhodovibrionaceae</taxon>
        <taxon>Rhodovibrio</taxon>
    </lineage>
</organism>
<evidence type="ECO:0000256" key="7">
    <source>
        <dbReference type="SAM" id="Phobius"/>
    </source>
</evidence>
<feature type="coiled-coil region" evidence="6">
    <location>
        <begin position="319"/>
        <end position="356"/>
    </location>
</feature>
<evidence type="ECO:0000256" key="3">
    <source>
        <dbReference type="ARBA" id="ARBA00022553"/>
    </source>
</evidence>
<dbReference type="Gene3D" id="1.10.287.130">
    <property type="match status" value="1"/>
</dbReference>
<dbReference type="RefSeq" id="WP_200338423.1">
    <property type="nucleotide sequence ID" value="NZ_NRRL01000001.1"/>
</dbReference>
<comment type="catalytic activity">
    <reaction evidence="1">
        <text>ATP + protein L-histidine = ADP + protein N-phospho-L-histidine.</text>
        <dbReference type="EC" id="2.7.13.3"/>
    </reaction>
</comment>
<dbReference type="CDD" id="cd00082">
    <property type="entry name" value="HisKA"/>
    <property type="match status" value="1"/>
</dbReference>
<dbReference type="EC" id="2.7.13.3" evidence="2"/>
<dbReference type="InterPro" id="IPR036097">
    <property type="entry name" value="HisK_dim/P_sf"/>
</dbReference>
<dbReference type="PROSITE" id="PS50109">
    <property type="entry name" value="HIS_KIN"/>
    <property type="match status" value="1"/>
</dbReference>
<evidence type="ECO:0000313" key="10">
    <source>
        <dbReference type="Proteomes" id="UP001296873"/>
    </source>
</evidence>
<dbReference type="Gene3D" id="3.30.565.10">
    <property type="entry name" value="Histidine kinase-like ATPase, C-terminal domain"/>
    <property type="match status" value="1"/>
</dbReference>
<dbReference type="SUPFAM" id="SSF47384">
    <property type="entry name" value="Homodimeric domain of signal transducing histidine kinase"/>
    <property type="match status" value="1"/>
</dbReference>
<dbReference type="CDD" id="cd12914">
    <property type="entry name" value="PDC1_DGC_like"/>
    <property type="match status" value="1"/>
</dbReference>
<comment type="caution">
    <text evidence="9">The sequence shown here is derived from an EMBL/GenBank/DDBJ whole genome shotgun (WGS) entry which is preliminary data.</text>
</comment>
<dbReference type="InterPro" id="IPR036890">
    <property type="entry name" value="HATPase_C_sf"/>
</dbReference>
<keyword evidence="10" id="KW-1185">Reference proteome</keyword>
<dbReference type="PANTHER" id="PTHR43047:SF72">
    <property type="entry name" value="OSMOSENSING HISTIDINE PROTEIN KINASE SLN1"/>
    <property type="match status" value="1"/>
</dbReference>
<evidence type="ECO:0000256" key="2">
    <source>
        <dbReference type="ARBA" id="ARBA00012438"/>
    </source>
</evidence>
<name>A0ABS1D7P5_9PROT</name>
<keyword evidence="7" id="KW-0812">Transmembrane</keyword>
<dbReference type="EMBL" id="NRRL01000001">
    <property type="protein sequence ID" value="MBK1666436.1"/>
    <property type="molecule type" value="Genomic_DNA"/>
</dbReference>
<dbReference type="CDD" id="cd16922">
    <property type="entry name" value="HATPase_EvgS-ArcB-TorS-like"/>
    <property type="match status" value="1"/>
</dbReference>
<evidence type="ECO:0000259" key="8">
    <source>
        <dbReference type="PROSITE" id="PS50109"/>
    </source>
</evidence>
<dbReference type="Pfam" id="PF02518">
    <property type="entry name" value="HATPase_c"/>
    <property type="match status" value="1"/>
</dbReference>
<dbReference type="InterPro" id="IPR003661">
    <property type="entry name" value="HisK_dim/P_dom"/>
</dbReference>
<keyword evidence="3" id="KW-0597">Phosphoprotein</keyword>
<keyword evidence="4" id="KW-0808">Transferase</keyword>
<feature type="transmembrane region" description="Helical" evidence="7">
    <location>
        <begin position="293"/>
        <end position="315"/>
    </location>
</feature>
<dbReference type="PANTHER" id="PTHR43047">
    <property type="entry name" value="TWO-COMPONENT HISTIDINE PROTEIN KINASE"/>
    <property type="match status" value="1"/>
</dbReference>
<dbReference type="Gene3D" id="3.30.450.20">
    <property type="entry name" value="PAS domain"/>
    <property type="match status" value="1"/>
</dbReference>
<dbReference type="Proteomes" id="UP001296873">
    <property type="component" value="Unassembled WGS sequence"/>
</dbReference>
<evidence type="ECO:0000313" key="9">
    <source>
        <dbReference type="EMBL" id="MBK1666436.1"/>
    </source>
</evidence>
<dbReference type="SUPFAM" id="SSF55874">
    <property type="entry name" value="ATPase domain of HSP90 chaperone/DNA topoisomerase II/histidine kinase"/>
    <property type="match status" value="1"/>
</dbReference>
<gene>
    <name evidence="9" type="ORF">CKO28_00080</name>
</gene>